<sequence length="122" mass="14015">MSTATPCTQFHQENLRQPAQHAAVENQLHYEWHRPEETTLYWLVQEHIETFFIQVETEIGFRVPDFVKDEFGAFRGMLTHGFLCLRCTSCAHEKRVAVFLQTAWISPLVRRAAHGADGCSPG</sequence>
<proteinExistence type="predicted"/>
<organism evidence="1 2">
    <name type="scientific">Nitrosomonas eutropha</name>
    <dbReference type="NCBI Taxonomy" id="916"/>
    <lineage>
        <taxon>Bacteria</taxon>
        <taxon>Pseudomonadati</taxon>
        <taxon>Pseudomonadota</taxon>
        <taxon>Betaproteobacteria</taxon>
        <taxon>Nitrosomonadales</taxon>
        <taxon>Nitrosomonadaceae</taxon>
        <taxon>Nitrosomonas</taxon>
    </lineage>
</organism>
<dbReference type="Proteomes" id="UP000247780">
    <property type="component" value="Unassembled WGS sequence"/>
</dbReference>
<dbReference type="EMBL" id="QICQ01000054">
    <property type="protein sequence ID" value="PXV73421.1"/>
    <property type="molecule type" value="Genomic_DNA"/>
</dbReference>
<reference evidence="1 2" key="1">
    <citation type="submission" date="2018-04" db="EMBL/GenBank/DDBJ databases">
        <title>Active sludge and wastewater microbial communities from Klosterneuburg, Austria.</title>
        <authorList>
            <person name="Wagner M."/>
        </authorList>
    </citation>
    <scope>NUCLEOTIDE SEQUENCE [LARGE SCALE GENOMIC DNA]</scope>
    <source>
        <strain evidence="1 2">Nm 57</strain>
    </source>
</reference>
<comment type="caution">
    <text evidence="1">The sequence shown here is derived from an EMBL/GenBank/DDBJ whole genome shotgun (WGS) entry which is preliminary data.</text>
</comment>
<name>A0ABX5M3B2_9PROT</name>
<evidence type="ECO:0000313" key="2">
    <source>
        <dbReference type="Proteomes" id="UP000247780"/>
    </source>
</evidence>
<accession>A0ABX5M3B2</accession>
<protein>
    <recommendedName>
        <fullName evidence="3">Transposase</fullName>
    </recommendedName>
</protein>
<gene>
    <name evidence="1" type="ORF">C8R14_1549</name>
</gene>
<keyword evidence="2" id="KW-1185">Reference proteome</keyword>
<evidence type="ECO:0000313" key="1">
    <source>
        <dbReference type="EMBL" id="PXV73421.1"/>
    </source>
</evidence>
<evidence type="ECO:0008006" key="3">
    <source>
        <dbReference type="Google" id="ProtNLM"/>
    </source>
</evidence>